<dbReference type="RefSeq" id="WP_104119727.1">
    <property type="nucleotide sequence ID" value="NZ_PRKW01000001.1"/>
</dbReference>
<dbReference type="InterPro" id="IPR005561">
    <property type="entry name" value="ANTAR"/>
</dbReference>
<evidence type="ECO:0000259" key="3">
    <source>
        <dbReference type="PROSITE" id="PS50921"/>
    </source>
</evidence>
<dbReference type="Pfam" id="PF03861">
    <property type="entry name" value="ANTAR"/>
    <property type="match status" value="1"/>
</dbReference>
<dbReference type="GO" id="GO:0003723">
    <property type="term" value="F:RNA binding"/>
    <property type="evidence" value="ECO:0007669"/>
    <property type="project" value="InterPro"/>
</dbReference>
<dbReference type="InterPro" id="IPR003018">
    <property type="entry name" value="GAF"/>
</dbReference>
<feature type="domain" description="ANTAR" evidence="3">
    <location>
        <begin position="146"/>
        <end position="207"/>
    </location>
</feature>
<dbReference type="InterPro" id="IPR029016">
    <property type="entry name" value="GAF-like_dom_sf"/>
</dbReference>
<evidence type="ECO:0000313" key="4">
    <source>
        <dbReference type="EMBL" id="PPB50452.1"/>
    </source>
</evidence>
<dbReference type="PIRSF" id="PIRSF036625">
    <property type="entry name" value="GAF_ANTAR"/>
    <property type="match status" value="1"/>
</dbReference>
<dbReference type="EMBL" id="PRKW01000001">
    <property type="protein sequence ID" value="PPB50452.1"/>
    <property type="molecule type" value="Genomic_DNA"/>
</dbReference>
<evidence type="ECO:0000256" key="1">
    <source>
        <dbReference type="ARBA" id="ARBA00023015"/>
    </source>
</evidence>
<proteinExistence type="predicted"/>
<dbReference type="InterPro" id="IPR036388">
    <property type="entry name" value="WH-like_DNA-bd_sf"/>
</dbReference>
<keyword evidence="1" id="KW-0805">Transcription regulation</keyword>
<dbReference type="OrthoDB" id="7466251at2"/>
<protein>
    <recommendedName>
        <fullName evidence="3">ANTAR domain-containing protein</fullName>
    </recommendedName>
</protein>
<organism evidence="4 5">
    <name type="scientific">Arthrobacter pityocampae</name>
    <dbReference type="NCBI Taxonomy" id="547334"/>
    <lineage>
        <taxon>Bacteria</taxon>
        <taxon>Bacillati</taxon>
        <taxon>Actinomycetota</taxon>
        <taxon>Actinomycetes</taxon>
        <taxon>Micrococcales</taxon>
        <taxon>Micrococcaceae</taxon>
        <taxon>Arthrobacter</taxon>
    </lineage>
</organism>
<dbReference type="SMART" id="SM01012">
    <property type="entry name" value="ANTAR"/>
    <property type="match status" value="1"/>
</dbReference>
<name>A0A2S5J0U3_9MICC</name>
<dbReference type="Gene3D" id="3.30.450.40">
    <property type="match status" value="1"/>
</dbReference>
<keyword evidence="2" id="KW-0804">Transcription</keyword>
<dbReference type="Gene3D" id="1.10.10.10">
    <property type="entry name" value="Winged helix-like DNA-binding domain superfamily/Winged helix DNA-binding domain"/>
    <property type="match status" value="1"/>
</dbReference>
<dbReference type="PROSITE" id="PS50921">
    <property type="entry name" value="ANTAR"/>
    <property type="match status" value="1"/>
</dbReference>
<keyword evidence="5" id="KW-1185">Reference proteome</keyword>
<gene>
    <name evidence="4" type="ORF">C4K88_00665</name>
</gene>
<evidence type="ECO:0000313" key="5">
    <source>
        <dbReference type="Proteomes" id="UP000239297"/>
    </source>
</evidence>
<dbReference type="AlphaFoldDB" id="A0A2S5J0U3"/>
<comment type="caution">
    <text evidence="4">The sequence shown here is derived from an EMBL/GenBank/DDBJ whole genome shotgun (WGS) entry which is preliminary data.</text>
</comment>
<evidence type="ECO:0000256" key="2">
    <source>
        <dbReference type="ARBA" id="ARBA00023163"/>
    </source>
</evidence>
<reference evidence="4 5" key="1">
    <citation type="journal article" date="2014" name="Int. J. Syst. Evol. Microbiol.">
        <title>Arthrobacter pityocampae sp. nov., isolated from Thaumetopoea pityocampa (Lep., Thaumetopoeidae).</title>
        <authorList>
            <person name="Ince I.A."/>
            <person name="Demirbag Z."/>
            <person name="Kati H."/>
        </authorList>
    </citation>
    <scope>NUCLEOTIDE SEQUENCE [LARGE SCALE GENOMIC DNA]</scope>
    <source>
        <strain evidence="4 5">Tp2</strain>
    </source>
</reference>
<dbReference type="Proteomes" id="UP000239297">
    <property type="component" value="Unassembled WGS sequence"/>
</dbReference>
<sequence length="215" mass="23350">MSAQNPTFCDPFLRALPVSSVAISTLKSPFETETVCASDGVAARLDELQIDLGEGPCWTALRSGVPVLVHDVQHTEHAAWPVLHTAISEYGLQSVFAFPLIVGTLRIGAVDLYRQTPESFTSAHVTRAQTLADTAALLVLQRAMDRLPAEDDDPSSSDNPYSRRDIPQATGMVIEQAKVSAEDALLLIRARAFAENQSVREVAARLIAREITLSR</sequence>
<dbReference type="InterPro" id="IPR012074">
    <property type="entry name" value="GAF_ANTAR"/>
</dbReference>
<dbReference type="SUPFAM" id="SSF55781">
    <property type="entry name" value="GAF domain-like"/>
    <property type="match status" value="1"/>
</dbReference>
<accession>A0A2S5J0U3</accession>
<dbReference type="Pfam" id="PF13185">
    <property type="entry name" value="GAF_2"/>
    <property type="match status" value="1"/>
</dbReference>